<dbReference type="InterPro" id="IPR004549">
    <property type="entry name" value="Acetyl_CoA_COase_biotin_COase"/>
</dbReference>
<dbReference type="Pfam" id="PF02786">
    <property type="entry name" value="CPSase_L_D2"/>
    <property type="match status" value="1"/>
</dbReference>
<dbReference type="RefSeq" id="WP_283400571.1">
    <property type="nucleotide sequence ID" value="NZ_FXUB01000003.1"/>
</dbReference>
<dbReference type="PROSITE" id="PS00867">
    <property type="entry name" value="CPSASE_2"/>
    <property type="match status" value="1"/>
</dbReference>
<dbReference type="NCBIfam" id="TIGR00514">
    <property type="entry name" value="accC"/>
    <property type="match status" value="1"/>
</dbReference>
<keyword evidence="2 5" id="KW-0547">Nucleotide-binding</keyword>
<dbReference type="SUPFAM" id="SSF56059">
    <property type="entry name" value="Glutathione synthetase ATP-binding domain-like"/>
    <property type="match status" value="1"/>
</dbReference>
<dbReference type="SUPFAM" id="SSF52440">
    <property type="entry name" value="PreATP-grasp domain"/>
    <property type="match status" value="1"/>
</dbReference>
<name>A0ABY1NM88_9BACT</name>
<protein>
    <submittedName>
        <fullName evidence="8">Pyruvate carboxylase subunit A</fullName>
    </submittedName>
</protein>
<proteinExistence type="predicted"/>
<dbReference type="SMART" id="SM00878">
    <property type="entry name" value="Biotin_carb_C"/>
    <property type="match status" value="1"/>
</dbReference>
<dbReference type="PROSITE" id="PS00866">
    <property type="entry name" value="CPSASE_1"/>
    <property type="match status" value="1"/>
</dbReference>
<dbReference type="Pfam" id="PF02785">
    <property type="entry name" value="Biotin_carb_C"/>
    <property type="match status" value="1"/>
</dbReference>
<evidence type="ECO:0000256" key="4">
    <source>
        <dbReference type="ARBA" id="ARBA00022842"/>
    </source>
</evidence>
<dbReference type="Pfam" id="PF00289">
    <property type="entry name" value="Biotin_carb_N"/>
    <property type="match status" value="1"/>
</dbReference>
<sequence>MFKKVLIANRGEVATRIIRACKELGIKTVAIYSEADVNSLHVKKADESYLIHGDPIKAYLNYYRIVDIAKRAGADAIHPGYGFLSERADFARYARKHGVEFIGPDAKHLEMFGSKIEAKKLMKELGVPVAEGSEEPIENLSEAKKIAEKIGYPVMIKAAHGGGGRGLRVARNEKELENQFTIAVKEAEAAFGKGEVFIEKYIENPRHIEIQILADKHGNVVHLGERDCSLQRRHQKVLEIAPSPVLTKRQRERLGRICVEAAKAIGYYGAGTWEFLMDKYGNFYFMEVNPRLQVEHTITEEITGIDIVQEQIRIAAGMGLSFSQKNVNIYGFAMQFRINAEDPTRDFVPCPGTITAYYSPGGIGVRIDGVVYKGYKIPPYYDSMVAKLIVWGRNWDETIRRSRRALGEFVIRGVPTTIPFFKKILNDPEFVKGQFDTSFIDRKIKDFTFIKETDPEVLALAISAAIAAHHGL</sequence>
<dbReference type="InterPro" id="IPR011764">
    <property type="entry name" value="Biotin_carboxylation_dom"/>
</dbReference>
<dbReference type="InterPro" id="IPR005482">
    <property type="entry name" value="Biotin_COase_C"/>
</dbReference>
<feature type="domain" description="Biotin carboxylation" evidence="7">
    <location>
        <begin position="1"/>
        <end position="445"/>
    </location>
</feature>
<evidence type="ECO:0000256" key="3">
    <source>
        <dbReference type="ARBA" id="ARBA00022840"/>
    </source>
</evidence>
<gene>
    <name evidence="8" type="ORF">SAMN06265339_1109</name>
</gene>
<comment type="caution">
    <text evidence="8">The sequence shown here is derived from an EMBL/GenBank/DDBJ whole genome shotgun (WGS) entry which is preliminary data.</text>
</comment>
<evidence type="ECO:0000256" key="5">
    <source>
        <dbReference type="PROSITE-ProRule" id="PRU00409"/>
    </source>
</evidence>
<keyword evidence="9" id="KW-1185">Reference proteome</keyword>
<dbReference type="PROSITE" id="PS50979">
    <property type="entry name" value="BC"/>
    <property type="match status" value="1"/>
</dbReference>
<keyword evidence="8" id="KW-0670">Pyruvate</keyword>
<dbReference type="SUPFAM" id="SSF51246">
    <property type="entry name" value="Rudiment single hybrid motif"/>
    <property type="match status" value="1"/>
</dbReference>
<evidence type="ECO:0000259" key="6">
    <source>
        <dbReference type="PROSITE" id="PS50975"/>
    </source>
</evidence>
<dbReference type="InterPro" id="IPR011054">
    <property type="entry name" value="Rudment_hybrid_motif"/>
</dbReference>
<dbReference type="PANTHER" id="PTHR48095">
    <property type="entry name" value="PYRUVATE CARBOXYLASE SUBUNIT A"/>
    <property type="match status" value="1"/>
</dbReference>
<dbReference type="InterPro" id="IPR005479">
    <property type="entry name" value="CPAse_ATP-bd"/>
</dbReference>
<dbReference type="InterPro" id="IPR051602">
    <property type="entry name" value="ACC_Biotin_Carboxylase"/>
</dbReference>
<feature type="domain" description="ATP-grasp" evidence="6">
    <location>
        <begin position="119"/>
        <end position="316"/>
    </location>
</feature>
<evidence type="ECO:0000256" key="2">
    <source>
        <dbReference type="ARBA" id="ARBA00022741"/>
    </source>
</evidence>
<evidence type="ECO:0000256" key="1">
    <source>
        <dbReference type="ARBA" id="ARBA00022598"/>
    </source>
</evidence>
<organism evidence="8 9">
    <name type="scientific">Desulfurobacterium pacificum</name>
    <dbReference type="NCBI Taxonomy" id="240166"/>
    <lineage>
        <taxon>Bacteria</taxon>
        <taxon>Pseudomonadati</taxon>
        <taxon>Aquificota</taxon>
        <taxon>Aquificia</taxon>
        <taxon>Desulfurobacteriales</taxon>
        <taxon>Desulfurobacteriaceae</taxon>
        <taxon>Desulfurobacterium</taxon>
    </lineage>
</organism>
<evidence type="ECO:0000313" key="8">
    <source>
        <dbReference type="EMBL" id="SMP13370.1"/>
    </source>
</evidence>
<accession>A0ABY1NM88</accession>
<dbReference type="PANTHER" id="PTHR48095:SF1">
    <property type="entry name" value="BIOTIN CARBOXYLASE"/>
    <property type="match status" value="1"/>
</dbReference>
<dbReference type="PROSITE" id="PS50975">
    <property type="entry name" value="ATP_GRASP"/>
    <property type="match status" value="1"/>
</dbReference>
<dbReference type="NCBIfam" id="NF006367">
    <property type="entry name" value="PRK08591.1"/>
    <property type="match status" value="1"/>
</dbReference>
<dbReference type="EMBL" id="FXUB01000003">
    <property type="protein sequence ID" value="SMP13370.1"/>
    <property type="molecule type" value="Genomic_DNA"/>
</dbReference>
<keyword evidence="1" id="KW-0436">Ligase</keyword>
<dbReference type="InterPro" id="IPR011761">
    <property type="entry name" value="ATP-grasp"/>
</dbReference>
<dbReference type="Proteomes" id="UP001157911">
    <property type="component" value="Unassembled WGS sequence"/>
</dbReference>
<keyword evidence="4" id="KW-0460">Magnesium</keyword>
<dbReference type="Gene3D" id="3.30.470.20">
    <property type="entry name" value="ATP-grasp fold, B domain"/>
    <property type="match status" value="1"/>
</dbReference>
<evidence type="ECO:0000259" key="7">
    <source>
        <dbReference type="PROSITE" id="PS50979"/>
    </source>
</evidence>
<reference evidence="8 9" key="1">
    <citation type="submission" date="2017-05" db="EMBL/GenBank/DDBJ databases">
        <authorList>
            <person name="Varghese N."/>
            <person name="Submissions S."/>
        </authorList>
    </citation>
    <scope>NUCLEOTIDE SEQUENCE [LARGE SCALE GENOMIC DNA]</scope>
    <source>
        <strain evidence="8 9">DSM 15522</strain>
    </source>
</reference>
<dbReference type="InterPro" id="IPR005481">
    <property type="entry name" value="BC-like_N"/>
</dbReference>
<keyword evidence="3 5" id="KW-0067">ATP-binding</keyword>
<dbReference type="InterPro" id="IPR016185">
    <property type="entry name" value="PreATP-grasp_dom_sf"/>
</dbReference>
<evidence type="ECO:0000313" key="9">
    <source>
        <dbReference type="Proteomes" id="UP001157911"/>
    </source>
</evidence>